<feature type="compositionally biased region" description="Basic and acidic residues" evidence="1">
    <location>
        <begin position="196"/>
        <end position="220"/>
    </location>
</feature>
<protein>
    <submittedName>
        <fullName evidence="2">Uncharacterized protein</fullName>
    </submittedName>
</protein>
<feature type="compositionally biased region" description="Basic and acidic residues" evidence="1">
    <location>
        <begin position="41"/>
        <end position="81"/>
    </location>
</feature>
<gene>
    <name evidence="2" type="ORF">g.65988</name>
</gene>
<feature type="compositionally biased region" description="Basic and acidic residues" evidence="1">
    <location>
        <begin position="90"/>
        <end position="123"/>
    </location>
</feature>
<dbReference type="AlphaFoldDB" id="A0A1D2A9M4"/>
<feature type="compositionally biased region" description="Basic and acidic residues" evidence="1">
    <location>
        <begin position="249"/>
        <end position="262"/>
    </location>
</feature>
<sequence>MRAASDKIREADEIAKVYWAARDLSKELEAHAKELAKEAAEAAKEAERKRAAVDKLDDRADGAERAAEEALQRKAELEREAQALLGSKASAEDRAAQLEREAAARRAQAGKHEEIAVSKRTEAERVVIPVVPDSDLARRAEEARRAAAAAAAKKDGLDSDVERLQKLKLEAEAASQDKLSSVTTYRDEALALKQKEEEHWARAKEHGDAARGISNEETKRRLQAVGSGGTTAQHSEVEHQKVTATSNRGRVESSESGQREEITTTNLADTVPSKPKGTSAGRVDLPVKETTEQYRKEEKAKQESTIKQ</sequence>
<proteinExistence type="predicted"/>
<dbReference type="EMBL" id="GDKF01002722">
    <property type="protein sequence ID" value="JAT75900.1"/>
    <property type="molecule type" value="Transcribed_RNA"/>
</dbReference>
<name>A0A1D2A9M4_AUXPR</name>
<evidence type="ECO:0000313" key="2">
    <source>
        <dbReference type="EMBL" id="JAT75900.1"/>
    </source>
</evidence>
<reference evidence="2" key="1">
    <citation type="submission" date="2015-08" db="EMBL/GenBank/DDBJ databases">
        <authorList>
            <person name="Babu N.S."/>
            <person name="Beckwith C.J."/>
            <person name="Beseler K.G."/>
            <person name="Brison A."/>
            <person name="Carone J.V."/>
            <person name="Caskin T.P."/>
            <person name="Diamond M."/>
            <person name="Durham M.E."/>
            <person name="Foxe J.M."/>
            <person name="Go M."/>
            <person name="Henderson B.A."/>
            <person name="Jones I.B."/>
            <person name="McGettigan J.A."/>
            <person name="Micheletti S.J."/>
            <person name="Nasrallah M.E."/>
            <person name="Ortiz D."/>
            <person name="Piller C.R."/>
            <person name="Privatt S.R."/>
            <person name="Schneider S.L."/>
            <person name="Sharp S."/>
            <person name="Smith T.C."/>
            <person name="Stanton J.D."/>
            <person name="Ullery H.E."/>
            <person name="Wilson R.J."/>
            <person name="Serrano M.G."/>
            <person name="Buck G."/>
            <person name="Lee V."/>
            <person name="Wang Y."/>
            <person name="Carvalho R."/>
            <person name="Voegtly L."/>
            <person name="Shi R."/>
            <person name="Duckworth R."/>
            <person name="Johnson A."/>
            <person name="Loviza R."/>
            <person name="Walstead R."/>
            <person name="Shah Z."/>
            <person name="Kiflezghi M."/>
            <person name="Wade K."/>
            <person name="Ball S.L."/>
            <person name="Bradley K.W."/>
            <person name="Asai D.J."/>
            <person name="Bowman C.A."/>
            <person name="Russell D.A."/>
            <person name="Pope W.H."/>
            <person name="Jacobs-Sera D."/>
            <person name="Hendrix R.W."/>
            <person name="Hatfull G.F."/>
        </authorList>
    </citation>
    <scope>NUCLEOTIDE SEQUENCE</scope>
</reference>
<feature type="region of interest" description="Disordered" evidence="1">
    <location>
        <begin position="41"/>
        <end position="123"/>
    </location>
</feature>
<organism evidence="2">
    <name type="scientific">Auxenochlorella protothecoides</name>
    <name type="common">Green microalga</name>
    <name type="synonym">Chlorella protothecoides</name>
    <dbReference type="NCBI Taxonomy" id="3075"/>
    <lineage>
        <taxon>Eukaryota</taxon>
        <taxon>Viridiplantae</taxon>
        <taxon>Chlorophyta</taxon>
        <taxon>core chlorophytes</taxon>
        <taxon>Trebouxiophyceae</taxon>
        <taxon>Chlorellales</taxon>
        <taxon>Chlorellaceae</taxon>
        <taxon>Auxenochlorella</taxon>
    </lineage>
</organism>
<evidence type="ECO:0000256" key="1">
    <source>
        <dbReference type="SAM" id="MobiDB-lite"/>
    </source>
</evidence>
<accession>A0A1D2A9M4</accession>
<feature type="region of interest" description="Disordered" evidence="1">
    <location>
        <begin position="196"/>
        <end position="308"/>
    </location>
</feature>
<feature type="compositionally biased region" description="Basic and acidic residues" evidence="1">
    <location>
        <begin position="285"/>
        <end position="308"/>
    </location>
</feature>